<feature type="region of interest" description="Disordered" evidence="1">
    <location>
        <begin position="91"/>
        <end position="120"/>
    </location>
</feature>
<organism evidence="3 4">
    <name type="scientific">Stenotrophomonas capsici</name>
    <dbReference type="NCBI Taxonomy" id="3110230"/>
    <lineage>
        <taxon>Bacteria</taxon>
        <taxon>Pseudomonadati</taxon>
        <taxon>Pseudomonadota</taxon>
        <taxon>Gammaproteobacteria</taxon>
        <taxon>Lysobacterales</taxon>
        <taxon>Lysobacteraceae</taxon>
        <taxon>Stenotrophomonas</taxon>
    </lineage>
</organism>
<accession>A0ABU5UY19</accession>
<comment type="caution">
    <text evidence="3">The sequence shown here is derived from an EMBL/GenBank/DDBJ whole genome shotgun (WGS) entry which is preliminary data.</text>
</comment>
<name>A0ABU5UY19_9GAMM</name>
<evidence type="ECO:0008006" key="5">
    <source>
        <dbReference type="Google" id="ProtNLM"/>
    </source>
</evidence>
<evidence type="ECO:0000256" key="1">
    <source>
        <dbReference type="SAM" id="MobiDB-lite"/>
    </source>
</evidence>
<evidence type="ECO:0000313" key="3">
    <source>
        <dbReference type="EMBL" id="MEA5665941.1"/>
    </source>
</evidence>
<reference evidence="3 4" key="1">
    <citation type="submission" date="2023-12" db="EMBL/GenBank/DDBJ databases">
        <title>Stenotrophomonas guangdongensis sp. nov., isolated from wilted pepper plants (Capsicum annuum).</title>
        <authorList>
            <person name="Qiu M."/>
            <person name="Li Y."/>
            <person name="Liu Q."/>
            <person name="Zhang X."/>
            <person name="Huang Y."/>
            <person name="Guo R."/>
            <person name="Hu M."/>
            <person name="Zhou J."/>
            <person name="Zhou X."/>
        </authorList>
    </citation>
    <scope>NUCLEOTIDE SEQUENCE [LARGE SCALE GENOMIC DNA]</scope>
    <source>
        <strain evidence="3 4">MH1</strain>
    </source>
</reference>
<dbReference type="Proteomes" id="UP001301653">
    <property type="component" value="Unassembled WGS sequence"/>
</dbReference>
<dbReference type="EMBL" id="JAYFUH010000003">
    <property type="protein sequence ID" value="MEA5665941.1"/>
    <property type="molecule type" value="Genomic_DNA"/>
</dbReference>
<keyword evidence="2" id="KW-0812">Transmembrane</keyword>
<keyword evidence="2" id="KW-0472">Membrane</keyword>
<evidence type="ECO:0000256" key="2">
    <source>
        <dbReference type="SAM" id="Phobius"/>
    </source>
</evidence>
<keyword evidence="4" id="KW-1185">Reference proteome</keyword>
<protein>
    <recommendedName>
        <fullName evidence="5">Transmembrane protein</fullName>
    </recommendedName>
</protein>
<evidence type="ECO:0000313" key="4">
    <source>
        <dbReference type="Proteomes" id="UP001301653"/>
    </source>
</evidence>
<gene>
    <name evidence="3" type="ORF">VA603_00090</name>
</gene>
<dbReference type="RefSeq" id="WP_132863792.1">
    <property type="nucleotide sequence ID" value="NZ_JAYFUH010000003.1"/>
</dbReference>
<proteinExistence type="predicted"/>
<feature type="transmembrane region" description="Helical" evidence="2">
    <location>
        <begin position="62"/>
        <end position="80"/>
    </location>
</feature>
<sequence length="120" mass="12544">MSKFSDITGPALERAMELVNHAGGSLKGGGANAAEWLKAGAAIGALKTGGRTVSRVARRNPTATVAVAAVGLGLIGYMLYRKNKRDNEAIEAKSRQIAQRRRHAHAASVTDETSDIGSDT</sequence>
<keyword evidence="2" id="KW-1133">Transmembrane helix</keyword>